<name>A0A6J4IIZ7_9ACTN</name>
<organism evidence="14">
    <name type="scientific">uncultured Acidimicrobiales bacterium</name>
    <dbReference type="NCBI Taxonomy" id="310071"/>
    <lineage>
        <taxon>Bacteria</taxon>
        <taxon>Bacillati</taxon>
        <taxon>Actinomycetota</taxon>
        <taxon>Acidimicrobiia</taxon>
        <taxon>Acidimicrobiales</taxon>
        <taxon>environmental samples</taxon>
    </lineage>
</organism>
<keyword evidence="9 11" id="KW-0012">Acyltransferase</keyword>
<evidence type="ECO:0000259" key="12">
    <source>
        <dbReference type="Pfam" id="PF03007"/>
    </source>
</evidence>
<dbReference type="GO" id="GO:0001666">
    <property type="term" value="P:response to hypoxia"/>
    <property type="evidence" value="ECO:0007669"/>
    <property type="project" value="TreeGrafter"/>
</dbReference>
<evidence type="ECO:0000256" key="11">
    <source>
        <dbReference type="RuleBase" id="RU361241"/>
    </source>
</evidence>
<comment type="catalytic activity">
    <reaction evidence="10 11">
        <text>an acyl-CoA + a 1,2-diacyl-sn-glycerol = a triacyl-sn-glycerol + CoA</text>
        <dbReference type="Rhea" id="RHEA:10868"/>
        <dbReference type="ChEBI" id="CHEBI:17815"/>
        <dbReference type="ChEBI" id="CHEBI:57287"/>
        <dbReference type="ChEBI" id="CHEBI:58342"/>
        <dbReference type="ChEBI" id="CHEBI:64615"/>
        <dbReference type="EC" id="2.3.1.20"/>
    </reaction>
</comment>
<feature type="domain" description="O-acyltransferase WSD1 C-terminal" evidence="13">
    <location>
        <begin position="310"/>
        <end position="460"/>
    </location>
</feature>
<dbReference type="InterPro" id="IPR045034">
    <property type="entry name" value="O-acyltransferase_WSD1-like"/>
</dbReference>
<reference evidence="14" key="1">
    <citation type="submission" date="2020-02" db="EMBL/GenBank/DDBJ databases">
        <authorList>
            <person name="Meier V. D."/>
        </authorList>
    </citation>
    <scope>NUCLEOTIDE SEQUENCE</scope>
    <source>
        <strain evidence="14">AVDCRST_MAG20</strain>
    </source>
</reference>
<dbReference type="GO" id="GO:0051701">
    <property type="term" value="P:biological process involved in interaction with host"/>
    <property type="evidence" value="ECO:0007669"/>
    <property type="project" value="TreeGrafter"/>
</dbReference>
<dbReference type="Pfam" id="PF06974">
    <property type="entry name" value="WS_DGAT_C"/>
    <property type="match status" value="1"/>
</dbReference>
<accession>A0A6J4IIZ7</accession>
<dbReference type="InterPro" id="IPR004255">
    <property type="entry name" value="O-acyltransferase_WSD1_N"/>
</dbReference>
<dbReference type="SUPFAM" id="SSF52777">
    <property type="entry name" value="CoA-dependent acyltransferases"/>
    <property type="match status" value="2"/>
</dbReference>
<dbReference type="Pfam" id="PF03007">
    <property type="entry name" value="WS_DGAT_cat"/>
    <property type="match status" value="1"/>
</dbReference>
<keyword evidence="8 11" id="KW-0443">Lipid metabolism</keyword>
<evidence type="ECO:0000256" key="9">
    <source>
        <dbReference type="ARBA" id="ARBA00023315"/>
    </source>
</evidence>
<dbReference type="InterPro" id="IPR009721">
    <property type="entry name" value="O-acyltransferase_WSD1_C"/>
</dbReference>
<dbReference type="GO" id="GO:0071731">
    <property type="term" value="P:response to nitric oxide"/>
    <property type="evidence" value="ECO:0007669"/>
    <property type="project" value="TreeGrafter"/>
</dbReference>
<comment type="pathway">
    <text evidence="1 11">Glycerolipid metabolism; triacylglycerol biosynthesis.</text>
</comment>
<gene>
    <name evidence="14" type="ORF">AVDCRST_MAG20-2391</name>
</gene>
<feature type="domain" description="O-acyltransferase WSD1-like N-terminal" evidence="12">
    <location>
        <begin position="4"/>
        <end position="269"/>
    </location>
</feature>
<dbReference type="PANTHER" id="PTHR31650:SF1">
    <property type="entry name" value="WAX ESTER SYNTHASE_DIACYLGLYCEROL ACYLTRANSFERASE 4-RELATED"/>
    <property type="match status" value="1"/>
</dbReference>
<dbReference type="AlphaFoldDB" id="A0A6J4IIZ7"/>
<evidence type="ECO:0000256" key="6">
    <source>
        <dbReference type="ARBA" id="ARBA00022679"/>
    </source>
</evidence>
<keyword evidence="5 11" id="KW-0444">Lipid biosynthesis</keyword>
<keyword evidence="7 11" id="KW-0319">Glycerol metabolism</keyword>
<protein>
    <recommendedName>
        <fullName evidence="4 11">Diacylglycerol O-acyltransferase</fullName>
        <ecNumber evidence="4 11">2.3.1.20</ecNumber>
    </recommendedName>
</protein>
<evidence type="ECO:0000259" key="13">
    <source>
        <dbReference type="Pfam" id="PF06974"/>
    </source>
</evidence>
<dbReference type="PANTHER" id="PTHR31650">
    <property type="entry name" value="O-ACYLTRANSFERASE (WSD1-LIKE) FAMILY PROTEIN"/>
    <property type="match status" value="1"/>
</dbReference>
<dbReference type="EC" id="2.3.1.20" evidence="4 11"/>
<evidence type="ECO:0000256" key="10">
    <source>
        <dbReference type="ARBA" id="ARBA00048109"/>
    </source>
</evidence>
<dbReference type="GO" id="GO:0006071">
    <property type="term" value="P:glycerol metabolic process"/>
    <property type="evidence" value="ECO:0007669"/>
    <property type="project" value="UniProtKB-KW"/>
</dbReference>
<dbReference type="GO" id="GO:0004144">
    <property type="term" value="F:diacylglycerol O-acyltransferase activity"/>
    <property type="evidence" value="ECO:0007669"/>
    <property type="project" value="UniProtKB-EC"/>
</dbReference>
<evidence type="ECO:0000256" key="7">
    <source>
        <dbReference type="ARBA" id="ARBA00022798"/>
    </source>
</evidence>
<dbReference type="InterPro" id="IPR014292">
    <property type="entry name" value="Acyl_transf_WS/DGAT"/>
</dbReference>
<evidence type="ECO:0000256" key="3">
    <source>
        <dbReference type="ARBA" id="ARBA00009587"/>
    </source>
</evidence>
<evidence type="ECO:0000256" key="2">
    <source>
        <dbReference type="ARBA" id="ARBA00005189"/>
    </source>
</evidence>
<proteinExistence type="inferred from homology"/>
<evidence type="ECO:0000256" key="4">
    <source>
        <dbReference type="ARBA" id="ARBA00013244"/>
    </source>
</evidence>
<dbReference type="Gene3D" id="3.30.559.30">
    <property type="entry name" value="Nonribosomal peptide synthetase, condensation domain"/>
    <property type="match status" value="1"/>
</dbReference>
<evidence type="ECO:0000256" key="1">
    <source>
        <dbReference type="ARBA" id="ARBA00004771"/>
    </source>
</evidence>
<keyword evidence="6 11" id="KW-0808">Transferase</keyword>
<evidence type="ECO:0000256" key="5">
    <source>
        <dbReference type="ARBA" id="ARBA00022516"/>
    </source>
</evidence>
<comment type="pathway">
    <text evidence="2">Lipid metabolism.</text>
</comment>
<dbReference type="EMBL" id="CADCSY010000109">
    <property type="protein sequence ID" value="CAA9253848.1"/>
    <property type="molecule type" value="Genomic_DNA"/>
</dbReference>
<evidence type="ECO:0000256" key="8">
    <source>
        <dbReference type="ARBA" id="ARBA00023098"/>
    </source>
</evidence>
<evidence type="ECO:0000313" key="14">
    <source>
        <dbReference type="EMBL" id="CAA9253848.1"/>
    </source>
</evidence>
<sequence length="470" mass="51807">MQRLTGMDASFLYMETPTMPMHVSGLYIYDPRSAPRSYGFDEIRAEVERRLHLLPPYRRRLVEVPFQLHHPLWIEDPDFDLDYHLRRAALPSPGGHRELAELAADIHSRPMDRTRPLWDMHIVEGLEDGMMAVIARTHHAAIDGASGVDITVNLLDIEPEPAPVPPPEQPWKPDRIPSDAELVAYALQSLSRQPVSAAKAVRRSIETAFAIRRRNREPDVNPPPAPFAAPRTSINRAITPHRSFGMAEIPLEDVKAVRKALGGTVNDVILAVCAGALRRWFDDRGEVLERPLVAMCPISIRTEDQRGALGNQVSSMLTSLATDIDDPVERLKVIQDGTKHAKEQAGAIGAEAMTQWAELAAPAVAARAARLYSRTRMASRHRPIFNVTISNVPGPAFPLYMAGAQLQAWYPMGPINDGGGLNMTVMSYLGTIHFGLVACPDVVPEVQALADHLHTSLEELVKAAEVASTV</sequence>
<dbReference type="NCBIfam" id="TIGR02946">
    <property type="entry name" value="acyl_WS_DGAT"/>
    <property type="match status" value="1"/>
</dbReference>
<comment type="similarity">
    <text evidence="3 11">Belongs to the long-chain O-acyltransferase family.</text>
</comment>
<dbReference type="GO" id="GO:0005886">
    <property type="term" value="C:plasma membrane"/>
    <property type="evidence" value="ECO:0007669"/>
    <property type="project" value="TreeGrafter"/>
</dbReference>
<dbReference type="UniPathway" id="UPA00282"/>
<dbReference type="GO" id="GO:0019432">
    <property type="term" value="P:triglyceride biosynthetic process"/>
    <property type="evidence" value="ECO:0007669"/>
    <property type="project" value="UniProtKB-UniPathway"/>
</dbReference>